<feature type="domain" description="Transposable element P transposase-like RNase H" evidence="1">
    <location>
        <begin position="354"/>
        <end position="496"/>
    </location>
</feature>
<evidence type="ECO:0000313" key="3">
    <source>
        <dbReference type="Proteomes" id="UP001152795"/>
    </source>
</evidence>
<dbReference type="AlphaFoldDB" id="A0A7D9KZ53"/>
<accession>A0A7D9KZ53</accession>
<sequence length="795" mass="92196">MIINQVFPSAVRTQKRVNGKRVWHYPLSRVGKIVDIESDRIEWENLGNLTLDFGWHLSNRNDNFVEWIKIPSQDLCNGNRVLKEVKIFKDWTFVVRVNNRAIEKETICIQEMGPSRKMLIYLFRVLDDFDICKGFPVDSKIITRDIKGNVNGITEQWHIPANGNGAVEEGDRFVLFHRSTACNGLHQANYKRSSQALCDHCTLLKRNYSVLPQSNEFTELKRESYMSEAELKEKIRREQARRRSAERRTKYLQNKIGKEMKTFEDEDHEDILFMFQKVKKDSLSDDMKIFFESQEKALAQMNQKGNRWHPKIIRLCLSIWNRSPEAYRELGESGMLRLPSGRLLQMYKNSCTQNPGLNESVGKWMTQEADKKNIGPAGREGGIILDEMSIQEDLQMKSNHGKWKLVGIVSLGEENRSMQAIIKGDETVEVATHVLQFVFLGNNGFRFPFAHFPTTEADSATIYTNFWKAVGWLRRFGFQANYSCFDGGEANRNFVKMHFHGKDPEAARFTTINPYTRKPMVFMLDPSHNIKKLRNNLEKSRPNGVRLLSYGNNTIEWSHLYAAYRWDQSTNSLKLHERLTEVHFNLGYATRMRNHLAEDVLSMNMLNLMKAYKKYIQQTTGNNADYLDRTIEFLTMTSKIIQTFSDKRPVSSLADHRLAQNQEVLDYLKRWETDAAEHVELKKCEQGKRLLSHKLRFDLASMIIGFYEICKIAFIRFPGSTISPFRTNSDLVENIFCQERGHNGQNSNPTYSQYGPTMNSIILGQTTTTNRSNTGSVENLAFFKRDVPLKHKTPK</sequence>
<organism evidence="2 3">
    <name type="scientific">Paramuricea clavata</name>
    <name type="common">Red gorgonian</name>
    <name type="synonym">Violescent sea-whip</name>
    <dbReference type="NCBI Taxonomy" id="317549"/>
    <lineage>
        <taxon>Eukaryota</taxon>
        <taxon>Metazoa</taxon>
        <taxon>Cnidaria</taxon>
        <taxon>Anthozoa</taxon>
        <taxon>Octocorallia</taxon>
        <taxon>Malacalcyonacea</taxon>
        <taxon>Plexauridae</taxon>
        <taxon>Paramuricea</taxon>
    </lineage>
</organism>
<proteinExistence type="predicted"/>
<dbReference type="OrthoDB" id="5987487at2759"/>
<dbReference type="InterPro" id="IPR048365">
    <property type="entry name" value="TNP-like_RNaseH_N"/>
</dbReference>
<gene>
    <name evidence="2" type="ORF">PACLA_8A047990</name>
</gene>
<dbReference type="Proteomes" id="UP001152795">
    <property type="component" value="Unassembled WGS sequence"/>
</dbReference>
<keyword evidence="3" id="KW-1185">Reference proteome</keyword>
<dbReference type="EMBL" id="CACRXK020012445">
    <property type="protein sequence ID" value="CAB4023332.1"/>
    <property type="molecule type" value="Genomic_DNA"/>
</dbReference>
<name>A0A7D9KZ53_PARCT</name>
<comment type="caution">
    <text evidence="2">The sequence shown here is derived from an EMBL/GenBank/DDBJ whole genome shotgun (WGS) entry which is preliminary data.</text>
</comment>
<evidence type="ECO:0000259" key="1">
    <source>
        <dbReference type="Pfam" id="PF21787"/>
    </source>
</evidence>
<protein>
    <recommendedName>
        <fullName evidence="1">Transposable element P transposase-like RNase H domain-containing protein</fullName>
    </recommendedName>
</protein>
<dbReference type="Pfam" id="PF21787">
    <property type="entry name" value="TNP-like_RNaseH_N"/>
    <property type="match status" value="1"/>
</dbReference>
<evidence type="ECO:0000313" key="2">
    <source>
        <dbReference type="EMBL" id="CAB4023332.1"/>
    </source>
</evidence>
<reference evidence="2" key="1">
    <citation type="submission" date="2020-04" db="EMBL/GenBank/DDBJ databases">
        <authorList>
            <person name="Alioto T."/>
            <person name="Alioto T."/>
            <person name="Gomez Garrido J."/>
        </authorList>
    </citation>
    <scope>NUCLEOTIDE SEQUENCE</scope>
    <source>
        <strain evidence="2">A484AB</strain>
    </source>
</reference>